<dbReference type="EMBL" id="JACCAB010000001">
    <property type="protein sequence ID" value="NYG07777.1"/>
    <property type="molecule type" value="Genomic_DNA"/>
</dbReference>
<reference evidence="1 2" key="1">
    <citation type="submission" date="2020-07" db="EMBL/GenBank/DDBJ databases">
        <title>Sequencing the genomes of 1000 actinobacteria strains.</title>
        <authorList>
            <person name="Klenk H.-P."/>
        </authorList>
    </citation>
    <scope>NUCLEOTIDE SEQUENCE [LARGE SCALE GENOMIC DNA]</scope>
    <source>
        <strain evidence="1 2">DSM 23987</strain>
    </source>
</reference>
<comment type="caution">
    <text evidence="1">The sequence shown here is derived from an EMBL/GenBank/DDBJ whole genome shotgun (WGS) entry which is preliminary data.</text>
</comment>
<keyword evidence="2" id="KW-1185">Reference proteome</keyword>
<gene>
    <name evidence="1" type="ORF">BJ986_002264</name>
</gene>
<dbReference type="AlphaFoldDB" id="A0A852WEX0"/>
<sequence length="93" mass="9558">MTLTNTRHLRVVPIPQSEPHTAGCTVASQATLSGPQTISVRVLTPVSGSAGALIGVRVGAILILVADWEALRSIRECVAQAAELAPVAFGSEA</sequence>
<evidence type="ECO:0000313" key="2">
    <source>
        <dbReference type="Proteomes" id="UP000573599"/>
    </source>
</evidence>
<protein>
    <submittedName>
        <fullName evidence="1">Uncharacterized protein</fullName>
    </submittedName>
</protein>
<name>A0A852WEX0_9MICO</name>
<evidence type="ECO:0000313" key="1">
    <source>
        <dbReference type="EMBL" id="NYG07777.1"/>
    </source>
</evidence>
<organism evidence="1 2">
    <name type="scientific">Pedococcus badiiscoriae</name>
    <dbReference type="NCBI Taxonomy" id="642776"/>
    <lineage>
        <taxon>Bacteria</taxon>
        <taxon>Bacillati</taxon>
        <taxon>Actinomycetota</taxon>
        <taxon>Actinomycetes</taxon>
        <taxon>Micrococcales</taxon>
        <taxon>Intrasporangiaceae</taxon>
        <taxon>Pedococcus</taxon>
    </lineage>
</organism>
<dbReference type="Proteomes" id="UP000573599">
    <property type="component" value="Unassembled WGS sequence"/>
</dbReference>
<accession>A0A852WEX0</accession>
<proteinExistence type="predicted"/>